<organism evidence="1 2">
    <name type="scientific">Lipomyces kononenkoae</name>
    <name type="common">Yeast</name>
    <dbReference type="NCBI Taxonomy" id="34357"/>
    <lineage>
        <taxon>Eukaryota</taxon>
        <taxon>Fungi</taxon>
        <taxon>Dikarya</taxon>
        <taxon>Ascomycota</taxon>
        <taxon>Saccharomycotina</taxon>
        <taxon>Lipomycetes</taxon>
        <taxon>Lipomycetales</taxon>
        <taxon>Lipomycetaceae</taxon>
        <taxon>Lipomyces</taxon>
    </lineage>
</organism>
<name>A0ACC3T632_LIPKO</name>
<comment type="caution">
    <text evidence="1">The sequence shown here is derived from an EMBL/GenBank/DDBJ whole genome shotgun (WGS) entry which is preliminary data.</text>
</comment>
<accession>A0ACC3T632</accession>
<sequence length="109" mass="11641">MIGEDLEDFVSQGFPSLGLFSNNAFLISNIGELQLSDEEVSSGWKISHAEFSVAATRASVGNSGIVFNVASVNGGSLVINLSYEQGVLKPQTVRKLVDKVAKRLNVLIT</sequence>
<protein>
    <submittedName>
        <fullName evidence="1">Uncharacterized protein</fullName>
    </submittedName>
</protein>
<evidence type="ECO:0000313" key="2">
    <source>
        <dbReference type="Proteomes" id="UP001433508"/>
    </source>
</evidence>
<dbReference type="EMBL" id="MU971349">
    <property type="protein sequence ID" value="KAK9239160.1"/>
    <property type="molecule type" value="Genomic_DNA"/>
</dbReference>
<gene>
    <name evidence="1" type="ORF">V1525DRAFT_418010</name>
</gene>
<proteinExistence type="predicted"/>
<keyword evidence="2" id="KW-1185">Reference proteome</keyword>
<dbReference type="Proteomes" id="UP001433508">
    <property type="component" value="Unassembled WGS sequence"/>
</dbReference>
<evidence type="ECO:0000313" key="1">
    <source>
        <dbReference type="EMBL" id="KAK9239160.1"/>
    </source>
</evidence>
<reference evidence="2" key="1">
    <citation type="journal article" date="2024" name="Front. Bioeng. Biotechnol.">
        <title>Genome-scale model development and genomic sequencing of the oleaginous clade Lipomyces.</title>
        <authorList>
            <person name="Czajka J.J."/>
            <person name="Han Y."/>
            <person name="Kim J."/>
            <person name="Mondo S.J."/>
            <person name="Hofstad B.A."/>
            <person name="Robles A."/>
            <person name="Haridas S."/>
            <person name="Riley R."/>
            <person name="LaButti K."/>
            <person name="Pangilinan J."/>
            <person name="Andreopoulos W."/>
            <person name="Lipzen A."/>
            <person name="Yan J."/>
            <person name="Wang M."/>
            <person name="Ng V."/>
            <person name="Grigoriev I.V."/>
            <person name="Spatafora J.W."/>
            <person name="Magnuson J.K."/>
            <person name="Baker S.E."/>
            <person name="Pomraning K.R."/>
        </authorList>
    </citation>
    <scope>NUCLEOTIDE SEQUENCE [LARGE SCALE GENOMIC DNA]</scope>
    <source>
        <strain evidence="2">CBS 7786</strain>
    </source>
</reference>